<gene>
    <name evidence="1" type="ORF">Tci_047917</name>
</gene>
<evidence type="ECO:0000313" key="1">
    <source>
        <dbReference type="EMBL" id="GEU75939.1"/>
    </source>
</evidence>
<dbReference type="PANTHER" id="PTHR45835">
    <property type="entry name" value="YALI0A06105P"/>
    <property type="match status" value="1"/>
</dbReference>
<organism evidence="1">
    <name type="scientific">Tanacetum cinerariifolium</name>
    <name type="common">Dalmatian daisy</name>
    <name type="synonym">Chrysanthemum cinerariifolium</name>
    <dbReference type="NCBI Taxonomy" id="118510"/>
    <lineage>
        <taxon>Eukaryota</taxon>
        <taxon>Viridiplantae</taxon>
        <taxon>Streptophyta</taxon>
        <taxon>Embryophyta</taxon>
        <taxon>Tracheophyta</taxon>
        <taxon>Spermatophyta</taxon>
        <taxon>Magnoliopsida</taxon>
        <taxon>eudicotyledons</taxon>
        <taxon>Gunneridae</taxon>
        <taxon>Pentapetalae</taxon>
        <taxon>asterids</taxon>
        <taxon>campanulids</taxon>
        <taxon>Asterales</taxon>
        <taxon>Asteraceae</taxon>
        <taxon>Asteroideae</taxon>
        <taxon>Anthemideae</taxon>
        <taxon>Anthemidinae</taxon>
        <taxon>Tanacetum</taxon>
    </lineage>
</organism>
<dbReference type="PANTHER" id="PTHR45835:SF99">
    <property type="entry name" value="CHROMO DOMAIN-CONTAINING PROTEIN-RELATED"/>
    <property type="match status" value="1"/>
</dbReference>
<name>A0A6L2MRE4_TANCI</name>
<dbReference type="SUPFAM" id="SSF53098">
    <property type="entry name" value="Ribonuclease H-like"/>
    <property type="match status" value="1"/>
</dbReference>
<dbReference type="InterPro" id="IPR036397">
    <property type="entry name" value="RNaseH_sf"/>
</dbReference>
<proteinExistence type="predicted"/>
<reference evidence="1" key="1">
    <citation type="journal article" date="2019" name="Sci. Rep.">
        <title>Draft genome of Tanacetum cinerariifolium, the natural source of mosquito coil.</title>
        <authorList>
            <person name="Yamashiro T."/>
            <person name="Shiraishi A."/>
            <person name="Satake H."/>
            <person name="Nakayama K."/>
        </authorList>
    </citation>
    <scope>NUCLEOTIDE SEQUENCE</scope>
</reference>
<comment type="caution">
    <text evidence="1">The sequence shown here is derived from an EMBL/GenBank/DDBJ whole genome shotgun (WGS) entry which is preliminary data.</text>
</comment>
<accession>A0A6L2MRE4</accession>
<sequence>MGNEPILALPGGTDDFVVMWEAKRRWMELFSKYGCETKYNMGKANEVVDAVETSKAENASTEVLRGLDQWMEKRDSEVEHQRPLGLLQQPKIPEWKWNKIIMDFITKLPRSKNGHDTIWVIVDRMTKSAHFLAIRENYSTERLARIYIDEIVMRHGVHVSIISDRDGRFTSRCWQTIQKALWTRACVRNLVVVGILTFCEAKIGESKMIGLELEQETTKVFVIKERLKEAKDHQEIKT</sequence>
<protein>
    <submittedName>
        <fullName evidence="1">Putative ribonuclease H-like domain-containing protein</fullName>
    </submittedName>
</protein>
<dbReference type="GO" id="GO:0003676">
    <property type="term" value="F:nucleic acid binding"/>
    <property type="evidence" value="ECO:0007669"/>
    <property type="project" value="InterPro"/>
</dbReference>
<dbReference type="Gene3D" id="3.30.420.10">
    <property type="entry name" value="Ribonuclease H-like superfamily/Ribonuclease H"/>
    <property type="match status" value="1"/>
</dbReference>
<dbReference type="AlphaFoldDB" id="A0A6L2MRE4"/>
<dbReference type="InterPro" id="IPR012337">
    <property type="entry name" value="RNaseH-like_sf"/>
</dbReference>
<dbReference type="EMBL" id="BKCJ010007182">
    <property type="protein sequence ID" value="GEU75939.1"/>
    <property type="molecule type" value="Genomic_DNA"/>
</dbReference>